<evidence type="ECO:0000256" key="4">
    <source>
        <dbReference type="ARBA" id="ARBA00022989"/>
    </source>
</evidence>
<dbReference type="InterPro" id="IPR002797">
    <property type="entry name" value="Polysacc_synth"/>
</dbReference>
<dbReference type="EMBL" id="JASTZU010000014">
    <property type="protein sequence ID" value="MDL4839400.1"/>
    <property type="molecule type" value="Genomic_DNA"/>
</dbReference>
<protein>
    <submittedName>
        <fullName evidence="7">Polysaccharide biosynthesis protein</fullName>
    </submittedName>
</protein>
<dbReference type="Proteomes" id="UP001235343">
    <property type="component" value="Unassembled WGS sequence"/>
</dbReference>
<keyword evidence="8" id="KW-1185">Reference proteome</keyword>
<dbReference type="PANTHER" id="PTHR30250:SF21">
    <property type="entry name" value="LIPID II FLIPPASE MURJ"/>
    <property type="match status" value="1"/>
</dbReference>
<evidence type="ECO:0000256" key="1">
    <source>
        <dbReference type="ARBA" id="ARBA00004651"/>
    </source>
</evidence>
<feature type="transmembrane region" description="Helical" evidence="6">
    <location>
        <begin position="50"/>
        <end position="69"/>
    </location>
</feature>
<feature type="transmembrane region" description="Helical" evidence="6">
    <location>
        <begin position="500"/>
        <end position="518"/>
    </location>
</feature>
<keyword evidence="2" id="KW-1003">Cell membrane</keyword>
<dbReference type="PANTHER" id="PTHR30250">
    <property type="entry name" value="PST FAMILY PREDICTED COLANIC ACID TRANSPORTER"/>
    <property type="match status" value="1"/>
</dbReference>
<evidence type="ECO:0000256" key="5">
    <source>
        <dbReference type="ARBA" id="ARBA00023136"/>
    </source>
</evidence>
<feature type="transmembrane region" description="Helical" evidence="6">
    <location>
        <begin position="299"/>
        <end position="318"/>
    </location>
</feature>
<feature type="transmembrane region" description="Helical" evidence="6">
    <location>
        <begin position="376"/>
        <end position="397"/>
    </location>
</feature>
<accession>A0ABT7L0S5</accession>
<reference evidence="7 8" key="1">
    <citation type="submission" date="2023-06" db="EMBL/GenBank/DDBJ databases">
        <title>Aquibacillus rhizosphaerae LR5S19.</title>
        <authorList>
            <person name="Sun J.-Q."/>
        </authorList>
    </citation>
    <scope>NUCLEOTIDE SEQUENCE [LARGE SCALE GENOMIC DNA]</scope>
    <source>
        <strain evidence="7 8">LR5S19</strain>
    </source>
</reference>
<feature type="transmembrane region" description="Helical" evidence="6">
    <location>
        <begin position="431"/>
        <end position="449"/>
    </location>
</feature>
<feature type="transmembrane region" description="Helical" evidence="6">
    <location>
        <begin position="198"/>
        <end position="218"/>
    </location>
</feature>
<dbReference type="CDD" id="cd13124">
    <property type="entry name" value="MATE_SpoVB_like"/>
    <property type="match status" value="1"/>
</dbReference>
<keyword evidence="3 6" id="KW-0812">Transmembrane</keyword>
<evidence type="ECO:0000313" key="8">
    <source>
        <dbReference type="Proteomes" id="UP001235343"/>
    </source>
</evidence>
<proteinExistence type="predicted"/>
<keyword evidence="5 6" id="KW-0472">Membrane</keyword>
<keyword evidence="4 6" id="KW-1133">Transmembrane helix</keyword>
<dbReference type="InterPro" id="IPR050833">
    <property type="entry name" value="Poly_Biosynth_Transport"/>
</dbReference>
<feature type="transmembrane region" description="Helical" evidence="6">
    <location>
        <begin position="469"/>
        <end position="494"/>
    </location>
</feature>
<dbReference type="RefSeq" id="WP_285930266.1">
    <property type="nucleotide sequence ID" value="NZ_JASTZU010000014.1"/>
</dbReference>
<dbReference type="Pfam" id="PF01943">
    <property type="entry name" value="Polysacc_synt"/>
    <property type="match status" value="1"/>
</dbReference>
<dbReference type="PIRSF" id="PIRSF038958">
    <property type="entry name" value="PG_synth_SpoVB"/>
    <property type="match status" value="1"/>
</dbReference>
<evidence type="ECO:0000256" key="3">
    <source>
        <dbReference type="ARBA" id="ARBA00022692"/>
    </source>
</evidence>
<evidence type="ECO:0000313" key="7">
    <source>
        <dbReference type="EMBL" id="MDL4839400.1"/>
    </source>
</evidence>
<feature type="transmembrane region" description="Helical" evidence="6">
    <location>
        <begin position="89"/>
        <end position="112"/>
    </location>
</feature>
<feature type="transmembrane region" description="Helical" evidence="6">
    <location>
        <begin position="338"/>
        <end position="356"/>
    </location>
</feature>
<comment type="subcellular location">
    <subcellularLocation>
        <location evidence="1">Cell membrane</location>
        <topology evidence="1">Multi-pass membrane protein</topology>
    </subcellularLocation>
</comment>
<feature type="transmembrane region" description="Helical" evidence="6">
    <location>
        <begin position="12"/>
        <end position="30"/>
    </location>
</feature>
<feature type="transmembrane region" description="Helical" evidence="6">
    <location>
        <begin position="404"/>
        <end position="425"/>
    </location>
</feature>
<comment type="caution">
    <text evidence="7">The sequence shown here is derived from an EMBL/GenBank/DDBJ whole genome shotgun (WGS) entry which is preliminary data.</text>
</comment>
<gene>
    <name evidence="7" type="ORF">QQS35_02845</name>
</gene>
<sequence>MATSNILRGTLLLTAATFLSKLLGMIYVIPFNELVGETGGALFYYAYNPYNILLSISTVGVPLAVSKFVSKYNALGDYQTGRRMFKSGLIVMAATGFIAFLVLYLSAELLALRIIAKEDSTSGNSVEDITMVIRMVSFALIIVPAMSIVRGFFQGYESMGPTAISQVVEQIVRIVFLLVAAFLVVNVFQGTIATAVGWATFAAFIGAIASCIVLFIFWKKRKSYLDIQLQQQATTYDIPTKDLFKELFQYAGPFVLVGIATPLYQQIDTLTFNRAMDDIGQGGISEFALGSMNFYSHKLVIIPVTLAIGLSLATLPALTRSFAEKKRTLMYQQINQSFQIVMLFVLPAVIGLSLLSNEAYGSLFGLKNIDITSSLLAWYAPVALFFALFTVSSSVLQGIEQQRFAVVSLTAGILLKILLNVPLIHTFGAKGAIFGTFIAVSTAVALNIWRIKNAVNYRLRELTKRTMLIVIFTTIMGITVWLTKWLLSFYITYLDGRMEAFIILVVSVFIGTAVYLWLSYVSTLLERILGDRVRIFDKVFKRN</sequence>
<organism evidence="7 8">
    <name type="scientific">Aquibacillus rhizosphaerae</name>
    <dbReference type="NCBI Taxonomy" id="3051431"/>
    <lineage>
        <taxon>Bacteria</taxon>
        <taxon>Bacillati</taxon>
        <taxon>Bacillota</taxon>
        <taxon>Bacilli</taxon>
        <taxon>Bacillales</taxon>
        <taxon>Bacillaceae</taxon>
        <taxon>Aquibacillus</taxon>
    </lineage>
</organism>
<feature type="transmembrane region" description="Helical" evidence="6">
    <location>
        <begin position="247"/>
        <end position="267"/>
    </location>
</feature>
<evidence type="ECO:0000256" key="6">
    <source>
        <dbReference type="SAM" id="Phobius"/>
    </source>
</evidence>
<evidence type="ECO:0000256" key="2">
    <source>
        <dbReference type="ARBA" id="ARBA00022475"/>
    </source>
</evidence>
<feature type="transmembrane region" description="Helical" evidence="6">
    <location>
        <begin position="174"/>
        <end position="192"/>
    </location>
</feature>
<dbReference type="InterPro" id="IPR024923">
    <property type="entry name" value="PG_synth_SpoVB"/>
</dbReference>
<name>A0ABT7L0S5_9BACI</name>
<feature type="transmembrane region" description="Helical" evidence="6">
    <location>
        <begin position="132"/>
        <end position="153"/>
    </location>
</feature>